<feature type="compositionally biased region" description="Polar residues" evidence="7">
    <location>
        <begin position="33"/>
        <end position="42"/>
    </location>
</feature>
<feature type="transmembrane region" description="Helical" evidence="8">
    <location>
        <begin position="214"/>
        <end position="234"/>
    </location>
</feature>
<dbReference type="GO" id="GO:0016126">
    <property type="term" value="P:sterol biosynthetic process"/>
    <property type="evidence" value="ECO:0007669"/>
    <property type="project" value="TreeGrafter"/>
</dbReference>
<name>A0A420Y6R0_9PEZI</name>
<dbReference type="STRING" id="177199.A0A420Y6R0"/>
<feature type="transmembrane region" description="Helical" evidence="8">
    <location>
        <begin position="295"/>
        <end position="314"/>
    </location>
</feature>
<evidence type="ECO:0000256" key="1">
    <source>
        <dbReference type="ARBA" id="ARBA00004477"/>
    </source>
</evidence>
<dbReference type="Proteomes" id="UP000275385">
    <property type="component" value="Unassembled WGS sequence"/>
</dbReference>
<comment type="subcellular location">
    <subcellularLocation>
        <location evidence="1">Endoplasmic reticulum membrane</location>
        <topology evidence="1">Multi-pass membrane protein</topology>
    </subcellularLocation>
</comment>
<evidence type="ECO:0000256" key="4">
    <source>
        <dbReference type="ARBA" id="ARBA00022824"/>
    </source>
</evidence>
<feature type="transmembrane region" description="Helical" evidence="8">
    <location>
        <begin position="172"/>
        <end position="194"/>
    </location>
</feature>
<evidence type="ECO:0000313" key="10">
    <source>
        <dbReference type="Proteomes" id="UP000275385"/>
    </source>
</evidence>
<gene>
    <name evidence="9" type="ORF">DL546_003674</name>
</gene>
<dbReference type="PANTHER" id="PTHR15301:SF3">
    <property type="entry name" value="PROTEIN NSG1-RELATED"/>
    <property type="match status" value="1"/>
</dbReference>
<feature type="compositionally biased region" description="Low complexity" evidence="7">
    <location>
        <begin position="90"/>
        <end position="99"/>
    </location>
</feature>
<accession>A0A420Y6R0</accession>
<evidence type="ECO:0008006" key="11">
    <source>
        <dbReference type="Google" id="ProtNLM"/>
    </source>
</evidence>
<reference evidence="9 10" key="1">
    <citation type="submission" date="2018-08" db="EMBL/GenBank/DDBJ databases">
        <title>Draft genome of the lignicolous fungus Coniochaeta pulveracea.</title>
        <authorList>
            <person name="Borstlap C.J."/>
            <person name="De Witt R.N."/>
            <person name="Botha A."/>
            <person name="Volschenk H."/>
        </authorList>
    </citation>
    <scope>NUCLEOTIDE SEQUENCE [LARGE SCALE GENOMIC DNA]</scope>
    <source>
        <strain evidence="9 10">CAB683</strain>
    </source>
</reference>
<dbReference type="AlphaFoldDB" id="A0A420Y6R0"/>
<feature type="transmembrane region" description="Helical" evidence="8">
    <location>
        <begin position="373"/>
        <end position="393"/>
    </location>
</feature>
<feature type="region of interest" description="Disordered" evidence="7">
    <location>
        <begin position="1"/>
        <end position="42"/>
    </location>
</feature>
<proteinExistence type="inferred from homology"/>
<evidence type="ECO:0000256" key="3">
    <source>
        <dbReference type="ARBA" id="ARBA00022692"/>
    </source>
</evidence>
<keyword evidence="6 8" id="KW-0472">Membrane</keyword>
<evidence type="ECO:0000256" key="8">
    <source>
        <dbReference type="SAM" id="Phobius"/>
    </source>
</evidence>
<keyword evidence="3 8" id="KW-0812">Transmembrane</keyword>
<dbReference type="GO" id="GO:0005789">
    <property type="term" value="C:endoplasmic reticulum membrane"/>
    <property type="evidence" value="ECO:0007669"/>
    <property type="project" value="UniProtKB-SubCell"/>
</dbReference>
<dbReference type="OrthoDB" id="205546at2759"/>
<feature type="region of interest" description="Disordered" evidence="7">
    <location>
        <begin position="90"/>
        <end position="116"/>
    </location>
</feature>
<sequence length="413" mass="44656">MDEDHQSPPLIRPIPRRPFGPNISSPTPPEENSPASDTATNRNQDTATAGRFWEALTPSASNDNNNTSETLSRAASILNLTTSTLFGIYSPSTPTSPTPDGLSRTSWGTGAESPRHKLAGMDNDAFELMRDRAAGVGLGVAAAGEGMQTGVRRPSHSSNVRPRMTAWDEISLLLRIAVLFLLGLGYGVLVGRMRSSSDRFGGVVSPPRLEGSDWKFLLFWGITGVAMGGLLPWFDRVWEEKFGRTFHSSSRKAWQDVDAEKKEGENTAQSYVLVGRGVGAFVGIVFAIRKLAWTSTMQVALVLALANPFLWYLIDRSKTGFLLSAAMSIFGTAVLLGLDPDMMPTPTTREALRNATGLYHAAAEPRLPSQETIGTGIWIVSVLFCSCVCFGNIGRRLALDGKAPARGRWGGVR</sequence>
<organism evidence="9 10">
    <name type="scientific">Coniochaeta pulveracea</name>
    <dbReference type="NCBI Taxonomy" id="177199"/>
    <lineage>
        <taxon>Eukaryota</taxon>
        <taxon>Fungi</taxon>
        <taxon>Dikarya</taxon>
        <taxon>Ascomycota</taxon>
        <taxon>Pezizomycotina</taxon>
        <taxon>Sordariomycetes</taxon>
        <taxon>Sordariomycetidae</taxon>
        <taxon>Coniochaetales</taxon>
        <taxon>Coniochaetaceae</taxon>
        <taxon>Coniochaeta</taxon>
    </lineage>
</organism>
<protein>
    <recommendedName>
        <fullName evidence="11">Insulin-induced gene 2 protein</fullName>
    </recommendedName>
</protein>
<keyword evidence="4" id="KW-0256">Endoplasmic reticulum</keyword>
<keyword evidence="10" id="KW-1185">Reference proteome</keyword>
<evidence type="ECO:0000313" key="9">
    <source>
        <dbReference type="EMBL" id="RKU43565.1"/>
    </source>
</evidence>
<comment type="caution">
    <text evidence="9">The sequence shown here is derived from an EMBL/GenBank/DDBJ whole genome shotgun (WGS) entry which is preliminary data.</text>
</comment>
<keyword evidence="5 8" id="KW-1133">Transmembrane helix</keyword>
<dbReference type="EMBL" id="QVQW01000041">
    <property type="protein sequence ID" value="RKU43565.1"/>
    <property type="molecule type" value="Genomic_DNA"/>
</dbReference>
<evidence type="ECO:0000256" key="7">
    <source>
        <dbReference type="SAM" id="MobiDB-lite"/>
    </source>
</evidence>
<evidence type="ECO:0000256" key="2">
    <source>
        <dbReference type="ARBA" id="ARBA00007475"/>
    </source>
</evidence>
<dbReference type="Pfam" id="PF07281">
    <property type="entry name" value="INSIG"/>
    <property type="match status" value="1"/>
</dbReference>
<dbReference type="PANTHER" id="PTHR15301">
    <property type="entry name" value="INSULIN-INDUCED GENE 1"/>
    <property type="match status" value="1"/>
</dbReference>
<feature type="transmembrane region" description="Helical" evidence="8">
    <location>
        <begin position="321"/>
        <end position="338"/>
    </location>
</feature>
<evidence type="ECO:0000256" key="5">
    <source>
        <dbReference type="ARBA" id="ARBA00022989"/>
    </source>
</evidence>
<comment type="similarity">
    <text evidence="2">Belongs to the INSIG family.</text>
</comment>
<feature type="transmembrane region" description="Helical" evidence="8">
    <location>
        <begin position="271"/>
        <end position="289"/>
    </location>
</feature>
<dbReference type="InterPro" id="IPR025929">
    <property type="entry name" value="INSIG_fam"/>
</dbReference>
<evidence type="ECO:0000256" key="6">
    <source>
        <dbReference type="ARBA" id="ARBA00023136"/>
    </source>
</evidence>